<organism evidence="2">
    <name type="scientific">Anguilla anguilla</name>
    <name type="common">European freshwater eel</name>
    <name type="synonym">Muraena anguilla</name>
    <dbReference type="NCBI Taxonomy" id="7936"/>
    <lineage>
        <taxon>Eukaryota</taxon>
        <taxon>Metazoa</taxon>
        <taxon>Chordata</taxon>
        <taxon>Craniata</taxon>
        <taxon>Vertebrata</taxon>
        <taxon>Euteleostomi</taxon>
        <taxon>Actinopterygii</taxon>
        <taxon>Neopterygii</taxon>
        <taxon>Teleostei</taxon>
        <taxon>Anguilliformes</taxon>
        <taxon>Anguillidae</taxon>
        <taxon>Anguilla</taxon>
    </lineage>
</organism>
<dbReference type="EMBL" id="GBXM01090837">
    <property type="protein sequence ID" value="JAH17740.1"/>
    <property type="molecule type" value="Transcribed_RNA"/>
</dbReference>
<reference evidence="2" key="1">
    <citation type="submission" date="2014-11" db="EMBL/GenBank/DDBJ databases">
        <authorList>
            <person name="Amaro Gonzalez C."/>
        </authorList>
    </citation>
    <scope>NUCLEOTIDE SEQUENCE</scope>
</reference>
<evidence type="ECO:0000313" key="2">
    <source>
        <dbReference type="EMBL" id="JAH17740.1"/>
    </source>
</evidence>
<sequence>MSKDSDNNDAMQEQDITEENETHNDDNEDETEDLTYITEQRVVLDTSLQPVDIASEILDQHFDSIICCPSRR</sequence>
<protein>
    <submittedName>
        <fullName evidence="2">Uncharacterized protein</fullName>
    </submittedName>
</protein>
<accession>A0A0E9QN71</accession>
<name>A0A0E9QN71_ANGAN</name>
<dbReference type="AlphaFoldDB" id="A0A0E9QN71"/>
<proteinExistence type="predicted"/>
<feature type="region of interest" description="Disordered" evidence="1">
    <location>
        <begin position="1"/>
        <end position="34"/>
    </location>
</feature>
<evidence type="ECO:0000256" key="1">
    <source>
        <dbReference type="SAM" id="MobiDB-lite"/>
    </source>
</evidence>
<reference evidence="2" key="2">
    <citation type="journal article" date="2015" name="Fish Shellfish Immunol.">
        <title>Early steps in the European eel (Anguilla anguilla)-Vibrio vulnificus interaction in the gills: Role of the RtxA13 toxin.</title>
        <authorList>
            <person name="Callol A."/>
            <person name="Pajuelo D."/>
            <person name="Ebbesson L."/>
            <person name="Teles M."/>
            <person name="MacKenzie S."/>
            <person name="Amaro C."/>
        </authorList>
    </citation>
    <scope>NUCLEOTIDE SEQUENCE</scope>
</reference>